<protein>
    <recommendedName>
        <fullName evidence="4">Amino acid transporter</fullName>
    </recommendedName>
</protein>
<dbReference type="RefSeq" id="WP_310316628.1">
    <property type="nucleotide sequence ID" value="NZ_JAVDWU010000005.1"/>
</dbReference>
<keyword evidence="1" id="KW-1133">Transmembrane helix</keyword>
<keyword evidence="1" id="KW-0812">Transmembrane</keyword>
<name>A0ABU1WN35_9BURK</name>
<proteinExistence type="predicted"/>
<evidence type="ECO:0000256" key="1">
    <source>
        <dbReference type="SAM" id="Phobius"/>
    </source>
</evidence>
<dbReference type="Proteomes" id="UP001265700">
    <property type="component" value="Unassembled WGS sequence"/>
</dbReference>
<feature type="transmembrane region" description="Helical" evidence="1">
    <location>
        <begin position="6"/>
        <end position="23"/>
    </location>
</feature>
<reference evidence="2 3" key="1">
    <citation type="submission" date="2023-07" db="EMBL/GenBank/DDBJ databases">
        <title>Sorghum-associated microbial communities from plants grown in Nebraska, USA.</title>
        <authorList>
            <person name="Schachtman D."/>
        </authorList>
    </citation>
    <scope>NUCLEOTIDE SEQUENCE [LARGE SCALE GENOMIC DNA]</scope>
    <source>
        <strain evidence="2 3">4249</strain>
    </source>
</reference>
<evidence type="ECO:0000313" key="3">
    <source>
        <dbReference type="Proteomes" id="UP001265700"/>
    </source>
</evidence>
<feature type="transmembrane region" description="Helical" evidence="1">
    <location>
        <begin position="32"/>
        <end position="49"/>
    </location>
</feature>
<gene>
    <name evidence="2" type="ORF">J2W49_002651</name>
</gene>
<evidence type="ECO:0000313" key="2">
    <source>
        <dbReference type="EMBL" id="MDR7150688.1"/>
    </source>
</evidence>
<organism evidence="2 3">
    <name type="scientific">Hydrogenophaga palleronii</name>
    <dbReference type="NCBI Taxonomy" id="65655"/>
    <lineage>
        <taxon>Bacteria</taxon>
        <taxon>Pseudomonadati</taxon>
        <taxon>Pseudomonadota</taxon>
        <taxon>Betaproteobacteria</taxon>
        <taxon>Burkholderiales</taxon>
        <taxon>Comamonadaceae</taxon>
        <taxon>Hydrogenophaga</taxon>
    </lineage>
</organism>
<dbReference type="EMBL" id="JAVDWU010000005">
    <property type="protein sequence ID" value="MDR7150688.1"/>
    <property type="molecule type" value="Genomic_DNA"/>
</dbReference>
<keyword evidence="1" id="KW-0472">Membrane</keyword>
<keyword evidence="3" id="KW-1185">Reference proteome</keyword>
<sequence>MDWLNLIQWPAMLVTMAAAWLIGSQGAGGRNAGFWLFLLSNVLWIVWGWHADAHALIALQIGLAAINVRGTVKTEHQVESQHASSESPQKMD</sequence>
<comment type="caution">
    <text evidence="2">The sequence shown here is derived from an EMBL/GenBank/DDBJ whole genome shotgun (WGS) entry which is preliminary data.</text>
</comment>
<evidence type="ECO:0008006" key="4">
    <source>
        <dbReference type="Google" id="ProtNLM"/>
    </source>
</evidence>
<accession>A0ABU1WN35</accession>